<evidence type="ECO:0000313" key="2">
    <source>
        <dbReference type="EMBL" id="OAV87826.1"/>
    </source>
</evidence>
<dbReference type="Proteomes" id="UP000005240">
    <property type="component" value="Unassembled WGS sequence"/>
</dbReference>
<dbReference type="VEuPathDB" id="FungiDB:PTTG_12604"/>
<name>A0A180G5A7_PUCT1</name>
<evidence type="ECO:0000313" key="3">
    <source>
        <dbReference type="EnsemblFungi" id="PTTG_12604-t43_1-p1"/>
    </source>
</evidence>
<feature type="non-terminal residue" evidence="2">
    <location>
        <position position="100"/>
    </location>
</feature>
<dbReference type="AlphaFoldDB" id="A0A180G5A7"/>
<reference evidence="3 4" key="3">
    <citation type="journal article" date="2017" name="G3 (Bethesda)">
        <title>Comparative analysis highlights variable genome content of wheat rusts and divergence of the mating loci.</title>
        <authorList>
            <person name="Cuomo C.A."/>
            <person name="Bakkeren G."/>
            <person name="Khalil H.B."/>
            <person name="Panwar V."/>
            <person name="Joly D."/>
            <person name="Linning R."/>
            <person name="Sakthikumar S."/>
            <person name="Song X."/>
            <person name="Adiconis X."/>
            <person name="Fan L."/>
            <person name="Goldberg J.M."/>
            <person name="Levin J.Z."/>
            <person name="Young S."/>
            <person name="Zeng Q."/>
            <person name="Anikster Y."/>
            <person name="Bruce M."/>
            <person name="Wang M."/>
            <person name="Yin C."/>
            <person name="McCallum B."/>
            <person name="Szabo L.J."/>
            <person name="Hulbert S."/>
            <person name="Chen X."/>
            <person name="Fellers J.P."/>
        </authorList>
    </citation>
    <scope>NUCLEOTIDE SEQUENCE</scope>
    <source>
        <strain evidence="4">Isolate 1-1 / race 1 (BBBD)</strain>
        <strain evidence="3">isolate 1-1 / race 1 (BBBD)</strain>
    </source>
</reference>
<keyword evidence="1" id="KW-1133">Transmembrane helix</keyword>
<proteinExistence type="predicted"/>
<reference evidence="2" key="1">
    <citation type="submission" date="2009-11" db="EMBL/GenBank/DDBJ databases">
        <authorList>
            <consortium name="The Broad Institute Genome Sequencing Platform"/>
            <person name="Ward D."/>
            <person name="Feldgarden M."/>
            <person name="Earl A."/>
            <person name="Young S.K."/>
            <person name="Zeng Q."/>
            <person name="Koehrsen M."/>
            <person name="Alvarado L."/>
            <person name="Berlin A."/>
            <person name="Bochicchio J."/>
            <person name="Borenstein D."/>
            <person name="Chapman S.B."/>
            <person name="Chen Z."/>
            <person name="Engels R."/>
            <person name="Freedman E."/>
            <person name="Gellesch M."/>
            <person name="Goldberg J."/>
            <person name="Griggs A."/>
            <person name="Gujja S."/>
            <person name="Heilman E."/>
            <person name="Heiman D."/>
            <person name="Hepburn T."/>
            <person name="Howarth C."/>
            <person name="Jen D."/>
            <person name="Larson L."/>
            <person name="Lewis B."/>
            <person name="Mehta T."/>
            <person name="Park D."/>
            <person name="Pearson M."/>
            <person name="Roberts A."/>
            <person name="Saif S."/>
            <person name="Shea T."/>
            <person name="Shenoy N."/>
            <person name="Sisk P."/>
            <person name="Stolte C."/>
            <person name="Sykes S."/>
            <person name="Thomson T."/>
            <person name="Walk T."/>
            <person name="White J."/>
            <person name="Yandava C."/>
            <person name="Izard J."/>
            <person name="Baranova O.V."/>
            <person name="Blanton J.M."/>
            <person name="Tanner A.C."/>
            <person name="Dewhirst F.E."/>
            <person name="Haas B."/>
            <person name="Nusbaum C."/>
            <person name="Birren B."/>
        </authorList>
    </citation>
    <scope>NUCLEOTIDE SEQUENCE [LARGE SCALE GENOMIC DNA]</scope>
    <source>
        <strain evidence="2">1-1 BBBD Race 1</strain>
    </source>
</reference>
<protein>
    <submittedName>
        <fullName evidence="2 3">Uncharacterized protein</fullName>
    </submittedName>
</protein>
<dbReference type="EMBL" id="ADAS02000272">
    <property type="protein sequence ID" value="OAV87826.1"/>
    <property type="molecule type" value="Genomic_DNA"/>
</dbReference>
<keyword evidence="1" id="KW-0812">Transmembrane</keyword>
<feature type="transmembrane region" description="Helical" evidence="1">
    <location>
        <begin position="43"/>
        <end position="65"/>
    </location>
</feature>
<reference evidence="2" key="2">
    <citation type="submission" date="2016-05" db="EMBL/GenBank/DDBJ databases">
        <title>Comparative analysis highlights variable genome content of wheat rusts and divergence of the mating loci.</title>
        <authorList>
            <person name="Cuomo C.A."/>
            <person name="Bakkeren G."/>
            <person name="Szabo L."/>
            <person name="Khalil H."/>
            <person name="Joly D."/>
            <person name="Goldberg J."/>
            <person name="Young S."/>
            <person name="Zeng Q."/>
            <person name="Fellers J."/>
        </authorList>
    </citation>
    <scope>NUCLEOTIDE SEQUENCE [LARGE SCALE GENOMIC DNA]</scope>
    <source>
        <strain evidence="2">1-1 BBBD Race 1</strain>
    </source>
</reference>
<sequence length="100" mass="11355">MPGPNQAKWGNGSHYWWIRNIFLLLQLLKECFYPDVAPPALKLAAIIGPIFAILMALGFSSGHAIHIPRRGTILKLENSDERKLFFRFSSLANCIFHIHP</sequence>
<evidence type="ECO:0000313" key="4">
    <source>
        <dbReference type="Proteomes" id="UP000005240"/>
    </source>
</evidence>
<reference evidence="3" key="4">
    <citation type="submission" date="2025-05" db="UniProtKB">
        <authorList>
            <consortium name="EnsemblFungi"/>
        </authorList>
    </citation>
    <scope>IDENTIFICATION</scope>
    <source>
        <strain evidence="3">isolate 1-1 / race 1 (BBBD)</strain>
    </source>
</reference>
<gene>
    <name evidence="2" type="ORF">PTTG_12604</name>
</gene>
<keyword evidence="1" id="KW-0472">Membrane</keyword>
<dbReference type="EnsemblFungi" id="PTTG_12604-t43_1">
    <property type="protein sequence ID" value="PTTG_12604-t43_1-p1"/>
    <property type="gene ID" value="PTTG_12604"/>
</dbReference>
<evidence type="ECO:0000256" key="1">
    <source>
        <dbReference type="SAM" id="Phobius"/>
    </source>
</evidence>
<accession>A0A180G5A7</accession>
<organism evidence="2">
    <name type="scientific">Puccinia triticina (isolate 1-1 / race 1 (BBBD))</name>
    <name type="common">Brown leaf rust fungus</name>
    <dbReference type="NCBI Taxonomy" id="630390"/>
    <lineage>
        <taxon>Eukaryota</taxon>
        <taxon>Fungi</taxon>
        <taxon>Dikarya</taxon>
        <taxon>Basidiomycota</taxon>
        <taxon>Pucciniomycotina</taxon>
        <taxon>Pucciniomycetes</taxon>
        <taxon>Pucciniales</taxon>
        <taxon>Pucciniaceae</taxon>
        <taxon>Puccinia</taxon>
    </lineage>
</organism>
<keyword evidence="4" id="KW-1185">Reference proteome</keyword>